<dbReference type="GO" id="GO:0004930">
    <property type="term" value="F:G protein-coupled receptor activity"/>
    <property type="evidence" value="ECO:0007669"/>
    <property type="project" value="InterPro"/>
</dbReference>
<evidence type="ECO:0000256" key="6">
    <source>
        <dbReference type="SAM" id="Phobius"/>
    </source>
</evidence>
<dbReference type="PROSITE" id="PS50262">
    <property type="entry name" value="G_PROTEIN_RECEP_F1_2"/>
    <property type="match status" value="1"/>
</dbReference>
<feature type="domain" description="G-protein coupled receptors family 1 profile" evidence="8">
    <location>
        <begin position="168"/>
        <end position="394"/>
    </location>
</feature>
<keyword evidence="2 6" id="KW-0812">Transmembrane</keyword>
<sequence>MSQKLMEMMYLTLTLIWVGLGTVNTDNNTYNFTEVNFTTEWLDIDALDGVTTAQDRPKDINEESLQNLRSLENKTGELEERTQLTTLHAVITWPSGSPTLNETFTTRSGEDAMPDIGDGVHNSTDRESPENVTMALEDVKLDDTSQDLGGCEIWKYGGFVLVFFGVLFNILSILVFSRKNIRKSTTTVMLTILAFVDSFNLLNSALGMSLRCTIGIPGMFTEYSYWTCKIGVVILFVMTDLSPFLVALLAIERCIAVALPHRASIIISTKRVKIAVLITVVVLLAANLQLAFIIEYNPNSPDQFYCTPSEGYTTYYREIFLWIDLALLSVIPLSIVITCNVIILVNVMYHRRSQKSMVAMYKNNNKNNINSLTFMLVSKLMMMMYLTLTMILLVGLGTVDTIDNNTDNSTELNFPTEWLDIDARDGVTAAQDRPKNINKERTRSHRGVFCIDVEQK</sequence>
<dbReference type="GO" id="GO:0016020">
    <property type="term" value="C:membrane"/>
    <property type="evidence" value="ECO:0007669"/>
    <property type="project" value="UniProtKB-SubCell"/>
</dbReference>
<comment type="subcellular location">
    <subcellularLocation>
        <location evidence="1">Membrane</location>
    </subcellularLocation>
</comment>
<evidence type="ECO:0000256" key="7">
    <source>
        <dbReference type="SAM" id="SignalP"/>
    </source>
</evidence>
<dbReference type="Pfam" id="PF00001">
    <property type="entry name" value="7tm_1"/>
    <property type="match status" value="1"/>
</dbReference>
<feature type="transmembrane region" description="Helical" evidence="6">
    <location>
        <begin position="369"/>
        <end position="396"/>
    </location>
</feature>
<dbReference type="SUPFAM" id="SSF81321">
    <property type="entry name" value="Family A G protein-coupled receptor-like"/>
    <property type="match status" value="1"/>
</dbReference>
<accession>A0A8S4N6B2</accession>
<feature type="signal peptide" evidence="7">
    <location>
        <begin position="1"/>
        <end position="25"/>
    </location>
</feature>
<keyword evidence="10" id="KW-1185">Reference proteome</keyword>
<organism evidence="9 10">
    <name type="scientific">Owenia fusiformis</name>
    <name type="common">Polychaete worm</name>
    <dbReference type="NCBI Taxonomy" id="6347"/>
    <lineage>
        <taxon>Eukaryota</taxon>
        <taxon>Metazoa</taxon>
        <taxon>Spiralia</taxon>
        <taxon>Lophotrochozoa</taxon>
        <taxon>Annelida</taxon>
        <taxon>Polychaeta</taxon>
        <taxon>Sedentaria</taxon>
        <taxon>Canalipalpata</taxon>
        <taxon>Sabellida</taxon>
        <taxon>Oweniida</taxon>
        <taxon>Oweniidae</taxon>
        <taxon>Owenia</taxon>
    </lineage>
</organism>
<evidence type="ECO:0000256" key="2">
    <source>
        <dbReference type="ARBA" id="ARBA00022692"/>
    </source>
</evidence>
<dbReference type="Gene3D" id="1.20.1070.10">
    <property type="entry name" value="Rhodopsin 7-helix transmembrane proteins"/>
    <property type="match status" value="1"/>
</dbReference>
<evidence type="ECO:0000256" key="4">
    <source>
        <dbReference type="ARBA" id="ARBA00023136"/>
    </source>
</evidence>
<dbReference type="OrthoDB" id="9983318at2759"/>
<evidence type="ECO:0000256" key="3">
    <source>
        <dbReference type="ARBA" id="ARBA00022989"/>
    </source>
</evidence>
<keyword evidence="7" id="KW-0732">Signal</keyword>
<feature type="transmembrane region" description="Helical" evidence="6">
    <location>
        <begin position="188"/>
        <end position="210"/>
    </location>
</feature>
<evidence type="ECO:0000313" key="9">
    <source>
        <dbReference type="EMBL" id="CAH1776594.1"/>
    </source>
</evidence>
<feature type="chain" id="PRO_5035855548" description="G-protein coupled receptors family 1 profile domain-containing protein" evidence="7">
    <location>
        <begin position="26"/>
        <end position="456"/>
    </location>
</feature>
<reference evidence="9" key="1">
    <citation type="submission" date="2022-03" db="EMBL/GenBank/DDBJ databases">
        <authorList>
            <person name="Martin C."/>
        </authorList>
    </citation>
    <scope>NUCLEOTIDE SEQUENCE</scope>
</reference>
<proteinExistence type="predicted"/>
<keyword evidence="3 6" id="KW-1133">Transmembrane helix</keyword>
<protein>
    <recommendedName>
        <fullName evidence="8">G-protein coupled receptors family 1 profile domain-containing protein</fullName>
    </recommendedName>
</protein>
<feature type="transmembrane region" description="Helical" evidence="6">
    <location>
        <begin position="319"/>
        <end position="349"/>
    </location>
</feature>
<feature type="region of interest" description="Disordered" evidence="5">
    <location>
        <begin position="106"/>
        <end position="129"/>
    </location>
</feature>
<feature type="transmembrane region" description="Helical" evidence="6">
    <location>
        <begin position="272"/>
        <end position="294"/>
    </location>
</feature>
<evidence type="ECO:0000259" key="8">
    <source>
        <dbReference type="PROSITE" id="PS50262"/>
    </source>
</evidence>
<dbReference type="InterPro" id="IPR052954">
    <property type="entry name" value="GPCR-Ligand_Int"/>
</dbReference>
<dbReference type="PANTHER" id="PTHR46641:SF25">
    <property type="entry name" value="CNMAMIDE RECEPTOR-RELATED"/>
    <property type="match status" value="1"/>
</dbReference>
<evidence type="ECO:0000256" key="5">
    <source>
        <dbReference type="SAM" id="MobiDB-lite"/>
    </source>
</evidence>
<feature type="transmembrane region" description="Helical" evidence="6">
    <location>
        <begin position="153"/>
        <end position="176"/>
    </location>
</feature>
<evidence type="ECO:0000256" key="1">
    <source>
        <dbReference type="ARBA" id="ARBA00004370"/>
    </source>
</evidence>
<gene>
    <name evidence="9" type="ORF">OFUS_LOCUS3756</name>
</gene>
<name>A0A8S4N6B2_OWEFU</name>
<keyword evidence="4 6" id="KW-0472">Membrane</keyword>
<dbReference type="AlphaFoldDB" id="A0A8S4N6B2"/>
<evidence type="ECO:0000313" key="10">
    <source>
        <dbReference type="Proteomes" id="UP000749559"/>
    </source>
</evidence>
<dbReference type="PANTHER" id="PTHR46641">
    <property type="entry name" value="FMRFAMIDE RECEPTOR-RELATED"/>
    <property type="match status" value="1"/>
</dbReference>
<dbReference type="InterPro" id="IPR000276">
    <property type="entry name" value="GPCR_Rhodpsn"/>
</dbReference>
<dbReference type="Proteomes" id="UP000749559">
    <property type="component" value="Unassembled WGS sequence"/>
</dbReference>
<dbReference type="InterPro" id="IPR017452">
    <property type="entry name" value="GPCR_Rhodpsn_7TM"/>
</dbReference>
<comment type="caution">
    <text evidence="9">The sequence shown here is derived from an EMBL/GenBank/DDBJ whole genome shotgun (WGS) entry which is preliminary data.</text>
</comment>
<feature type="transmembrane region" description="Helical" evidence="6">
    <location>
        <begin position="230"/>
        <end position="251"/>
    </location>
</feature>
<dbReference type="EMBL" id="CAIIXF020000002">
    <property type="protein sequence ID" value="CAH1776594.1"/>
    <property type="molecule type" value="Genomic_DNA"/>
</dbReference>